<gene>
    <name evidence="1" type="ORF">BV25DRAFT_1900221</name>
</gene>
<dbReference type="EMBL" id="MU277210">
    <property type="protein sequence ID" value="KAI0061870.1"/>
    <property type="molecule type" value="Genomic_DNA"/>
</dbReference>
<evidence type="ECO:0000313" key="2">
    <source>
        <dbReference type="Proteomes" id="UP000814140"/>
    </source>
</evidence>
<keyword evidence="2" id="KW-1185">Reference proteome</keyword>
<proteinExistence type="predicted"/>
<evidence type="ECO:0000313" key="1">
    <source>
        <dbReference type="EMBL" id="KAI0061870.1"/>
    </source>
</evidence>
<comment type="caution">
    <text evidence="1">The sequence shown here is derived from an EMBL/GenBank/DDBJ whole genome shotgun (WGS) entry which is preliminary data.</text>
</comment>
<protein>
    <submittedName>
        <fullName evidence="1">Uncharacterized protein</fullName>
    </submittedName>
</protein>
<reference evidence="1" key="2">
    <citation type="journal article" date="2022" name="New Phytol.">
        <title>Evolutionary transition to the ectomycorrhizal habit in the genomes of a hyperdiverse lineage of mushroom-forming fungi.</title>
        <authorList>
            <person name="Looney B."/>
            <person name="Miyauchi S."/>
            <person name="Morin E."/>
            <person name="Drula E."/>
            <person name="Courty P.E."/>
            <person name="Kohler A."/>
            <person name="Kuo A."/>
            <person name="LaButti K."/>
            <person name="Pangilinan J."/>
            <person name="Lipzen A."/>
            <person name="Riley R."/>
            <person name="Andreopoulos W."/>
            <person name="He G."/>
            <person name="Johnson J."/>
            <person name="Nolan M."/>
            <person name="Tritt A."/>
            <person name="Barry K.W."/>
            <person name="Grigoriev I.V."/>
            <person name="Nagy L.G."/>
            <person name="Hibbett D."/>
            <person name="Henrissat B."/>
            <person name="Matheny P.B."/>
            <person name="Labbe J."/>
            <person name="Martin F.M."/>
        </authorList>
    </citation>
    <scope>NUCLEOTIDE SEQUENCE</scope>
    <source>
        <strain evidence="1">HHB10654</strain>
    </source>
</reference>
<reference evidence="1" key="1">
    <citation type="submission" date="2021-03" db="EMBL/GenBank/DDBJ databases">
        <authorList>
            <consortium name="DOE Joint Genome Institute"/>
            <person name="Ahrendt S."/>
            <person name="Looney B.P."/>
            <person name="Miyauchi S."/>
            <person name="Morin E."/>
            <person name="Drula E."/>
            <person name="Courty P.E."/>
            <person name="Chicoki N."/>
            <person name="Fauchery L."/>
            <person name="Kohler A."/>
            <person name="Kuo A."/>
            <person name="Labutti K."/>
            <person name="Pangilinan J."/>
            <person name="Lipzen A."/>
            <person name="Riley R."/>
            <person name="Andreopoulos W."/>
            <person name="He G."/>
            <person name="Johnson J."/>
            <person name="Barry K.W."/>
            <person name="Grigoriev I.V."/>
            <person name="Nagy L."/>
            <person name="Hibbett D."/>
            <person name="Henrissat B."/>
            <person name="Matheny P.B."/>
            <person name="Labbe J."/>
            <person name="Martin F."/>
        </authorList>
    </citation>
    <scope>NUCLEOTIDE SEQUENCE</scope>
    <source>
        <strain evidence="1">HHB10654</strain>
    </source>
</reference>
<name>A0ACB8T0A8_9AGAM</name>
<organism evidence="1 2">
    <name type="scientific">Artomyces pyxidatus</name>
    <dbReference type="NCBI Taxonomy" id="48021"/>
    <lineage>
        <taxon>Eukaryota</taxon>
        <taxon>Fungi</taxon>
        <taxon>Dikarya</taxon>
        <taxon>Basidiomycota</taxon>
        <taxon>Agaricomycotina</taxon>
        <taxon>Agaricomycetes</taxon>
        <taxon>Russulales</taxon>
        <taxon>Auriscalpiaceae</taxon>
        <taxon>Artomyces</taxon>
    </lineage>
</organism>
<accession>A0ACB8T0A8</accession>
<sequence length="295" mass="33184">MDTRLWRVHHRALTGNSTMSLHAVDSSPLTSLESSSSASGDDETSLKSSASNDGKPPQSSNRTRSSSDDHGLPFEVNPTSLLLYEGQRISVDYSRFQNTLTRLLFRAHKLHTLEWHTYAFIGYILEHHCLTAYDELDPVASYSVNSQPGFRALGRKGCPDFATIKDQAVNGEPTHTPGLIWEAKRLNAKSWADEQIKPLLHRQFLSDYPQLHRYALTILRQYPDIPYIRIAYSIGIYFVSLKFSMPVFDNESAIPDADRIEFFHDLLPKRSPPSSRDDAVAASSPLLSAHRSPTI</sequence>
<dbReference type="Proteomes" id="UP000814140">
    <property type="component" value="Unassembled WGS sequence"/>
</dbReference>